<keyword evidence="4" id="KW-1185">Reference proteome</keyword>
<dbReference type="Proteomes" id="UP001153076">
    <property type="component" value="Unassembled WGS sequence"/>
</dbReference>
<feature type="region of interest" description="Disordered" evidence="1">
    <location>
        <begin position="190"/>
        <end position="212"/>
    </location>
</feature>
<dbReference type="InterPro" id="IPR004330">
    <property type="entry name" value="FAR1_DNA_bnd_dom"/>
</dbReference>
<gene>
    <name evidence="3" type="ORF">Cgig2_028595</name>
</gene>
<evidence type="ECO:0000256" key="1">
    <source>
        <dbReference type="SAM" id="MobiDB-lite"/>
    </source>
</evidence>
<comment type="caution">
    <text evidence="3">The sequence shown here is derived from an EMBL/GenBank/DDBJ whole genome shotgun (WGS) entry which is preliminary data.</text>
</comment>
<evidence type="ECO:0000313" key="3">
    <source>
        <dbReference type="EMBL" id="KAJ8437657.1"/>
    </source>
</evidence>
<dbReference type="PANTHER" id="PTHR46328:SF30">
    <property type="entry name" value="OS04G0641500 PROTEIN"/>
    <property type="match status" value="1"/>
</dbReference>
<organism evidence="3 4">
    <name type="scientific">Carnegiea gigantea</name>
    <dbReference type="NCBI Taxonomy" id="171969"/>
    <lineage>
        <taxon>Eukaryota</taxon>
        <taxon>Viridiplantae</taxon>
        <taxon>Streptophyta</taxon>
        <taxon>Embryophyta</taxon>
        <taxon>Tracheophyta</taxon>
        <taxon>Spermatophyta</taxon>
        <taxon>Magnoliopsida</taxon>
        <taxon>eudicotyledons</taxon>
        <taxon>Gunneridae</taxon>
        <taxon>Pentapetalae</taxon>
        <taxon>Caryophyllales</taxon>
        <taxon>Cactineae</taxon>
        <taxon>Cactaceae</taxon>
        <taxon>Cactoideae</taxon>
        <taxon>Echinocereeae</taxon>
        <taxon>Carnegiea</taxon>
    </lineage>
</organism>
<dbReference type="AlphaFoldDB" id="A0A9Q1K7B7"/>
<evidence type="ECO:0000259" key="2">
    <source>
        <dbReference type="Pfam" id="PF03101"/>
    </source>
</evidence>
<dbReference type="EMBL" id="JAKOGI010000288">
    <property type="protein sequence ID" value="KAJ8437657.1"/>
    <property type="molecule type" value="Genomic_DNA"/>
</dbReference>
<name>A0A9Q1K7B7_9CARY</name>
<sequence>MQPPSPFPFSQLPETLMDCIMETEEGEYQTPKKCKSPTYIIKVWIPFCEEELKPREGLEFANLEECEKFYKSYTHHVGFSVHKSRSKKTKEGSHKYKYYVCSKQGFRQTSTNVNTNRKVKLTREGCNAMVDFWDCMQVSGRDPERLTLDSKGIQNVLNEVKDLNGNTSESKMSELESFIRSSAPDQIDILSPKQCNTKGSDKRIKGGKKKAIEPQGKRLRLYKACGQ</sequence>
<evidence type="ECO:0000313" key="4">
    <source>
        <dbReference type="Proteomes" id="UP001153076"/>
    </source>
</evidence>
<feature type="compositionally biased region" description="Basic and acidic residues" evidence="1">
    <location>
        <begin position="199"/>
        <end position="212"/>
    </location>
</feature>
<reference evidence="3" key="1">
    <citation type="submission" date="2022-04" db="EMBL/GenBank/DDBJ databases">
        <title>Carnegiea gigantea Genome sequencing and assembly v2.</title>
        <authorList>
            <person name="Copetti D."/>
            <person name="Sanderson M.J."/>
            <person name="Burquez A."/>
            <person name="Wojciechowski M.F."/>
        </authorList>
    </citation>
    <scope>NUCLEOTIDE SEQUENCE</scope>
    <source>
        <strain evidence="3">SGP5-SGP5p</strain>
        <tissue evidence="3">Aerial part</tissue>
    </source>
</reference>
<dbReference type="OrthoDB" id="691593at2759"/>
<proteinExistence type="predicted"/>
<protein>
    <recommendedName>
        <fullName evidence="2">FAR1 domain-containing protein</fullName>
    </recommendedName>
</protein>
<dbReference type="PANTHER" id="PTHR46328">
    <property type="entry name" value="FAR-RED IMPAIRED RESPONSIVE (FAR1) FAMILY PROTEIN-RELATED"/>
    <property type="match status" value="1"/>
</dbReference>
<accession>A0A9Q1K7B7</accession>
<feature type="domain" description="FAR1" evidence="2">
    <location>
        <begin position="68"/>
        <end position="131"/>
    </location>
</feature>
<dbReference type="Pfam" id="PF03101">
    <property type="entry name" value="FAR1"/>
    <property type="match status" value="1"/>
</dbReference>